<dbReference type="InterPro" id="IPR036890">
    <property type="entry name" value="HATPase_C_sf"/>
</dbReference>
<evidence type="ECO:0000259" key="2">
    <source>
        <dbReference type="PROSITE" id="PS50109"/>
    </source>
</evidence>
<dbReference type="InterPro" id="IPR004358">
    <property type="entry name" value="Sig_transdc_His_kin-like_C"/>
</dbReference>
<evidence type="ECO:0000313" key="4">
    <source>
        <dbReference type="EMBL" id="GAG24157.1"/>
    </source>
</evidence>
<gene>
    <name evidence="4" type="ORF">S01H1_49676</name>
</gene>
<dbReference type="PANTHER" id="PTHR43547">
    <property type="entry name" value="TWO-COMPONENT HISTIDINE KINASE"/>
    <property type="match status" value="1"/>
</dbReference>
<feature type="domain" description="Response regulatory" evidence="3">
    <location>
        <begin position="135"/>
        <end position="243"/>
    </location>
</feature>
<feature type="non-terminal residue" evidence="4">
    <location>
        <position position="243"/>
    </location>
</feature>
<keyword evidence="1" id="KW-0597">Phosphoprotein</keyword>
<dbReference type="InterPro" id="IPR001789">
    <property type="entry name" value="Sig_transdc_resp-reg_receiver"/>
</dbReference>
<comment type="caution">
    <text evidence="4">The sequence shown here is derived from an EMBL/GenBank/DDBJ whole genome shotgun (WGS) entry which is preliminary data.</text>
</comment>
<dbReference type="InterPro" id="IPR005467">
    <property type="entry name" value="His_kinase_dom"/>
</dbReference>
<dbReference type="EMBL" id="BARS01031968">
    <property type="protein sequence ID" value="GAG24157.1"/>
    <property type="molecule type" value="Genomic_DNA"/>
</dbReference>
<protein>
    <recommendedName>
        <fullName evidence="5">Histidine kinase</fullName>
    </recommendedName>
</protein>
<dbReference type="SUPFAM" id="SSF52172">
    <property type="entry name" value="CheY-like"/>
    <property type="match status" value="1"/>
</dbReference>
<dbReference type="Gene3D" id="3.40.50.2300">
    <property type="match status" value="1"/>
</dbReference>
<dbReference type="PRINTS" id="PR00344">
    <property type="entry name" value="BCTRLSENSOR"/>
</dbReference>
<dbReference type="Pfam" id="PF00072">
    <property type="entry name" value="Response_reg"/>
    <property type="match status" value="1"/>
</dbReference>
<name>X0WLQ7_9ZZZZ</name>
<dbReference type="InterPro" id="IPR011006">
    <property type="entry name" value="CheY-like_superfamily"/>
</dbReference>
<dbReference type="CDD" id="cd00156">
    <property type="entry name" value="REC"/>
    <property type="match status" value="1"/>
</dbReference>
<proteinExistence type="predicted"/>
<evidence type="ECO:0000259" key="3">
    <source>
        <dbReference type="PROSITE" id="PS50110"/>
    </source>
</evidence>
<feature type="domain" description="Histidine kinase" evidence="2">
    <location>
        <begin position="1"/>
        <end position="114"/>
    </location>
</feature>
<dbReference type="GO" id="GO:0000155">
    <property type="term" value="F:phosphorelay sensor kinase activity"/>
    <property type="evidence" value="ECO:0007669"/>
    <property type="project" value="TreeGrafter"/>
</dbReference>
<dbReference type="SMART" id="SM00387">
    <property type="entry name" value="HATPase_c"/>
    <property type="match status" value="1"/>
</dbReference>
<accession>X0WLQ7</accession>
<dbReference type="Gene3D" id="3.30.565.10">
    <property type="entry name" value="Histidine kinase-like ATPase, C-terminal domain"/>
    <property type="match status" value="1"/>
</dbReference>
<dbReference type="PROSITE" id="PS50110">
    <property type="entry name" value="RESPONSE_REGULATORY"/>
    <property type="match status" value="1"/>
</dbReference>
<dbReference type="PROSITE" id="PS50109">
    <property type="entry name" value="HIS_KIN"/>
    <property type="match status" value="1"/>
</dbReference>
<evidence type="ECO:0008006" key="5">
    <source>
        <dbReference type="Google" id="ProtNLM"/>
    </source>
</evidence>
<dbReference type="SUPFAM" id="SSF55874">
    <property type="entry name" value="ATPase domain of HSP90 chaperone/DNA topoisomerase II/histidine kinase"/>
    <property type="match status" value="1"/>
</dbReference>
<dbReference type="Pfam" id="PF02518">
    <property type="entry name" value="HATPase_c"/>
    <property type="match status" value="1"/>
</dbReference>
<organism evidence="4">
    <name type="scientific">marine sediment metagenome</name>
    <dbReference type="NCBI Taxonomy" id="412755"/>
    <lineage>
        <taxon>unclassified sequences</taxon>
        <taxon>metagenomes</taxon>
        <taxon>ecological metagenomes</taxon>
    </lineage>
</organism>
<dbReference type="InterPro" id="IPR003594">
    <property type="entry name" value="HATPase_dom"/>
</dbReference>
<sequence>MNLVSNAAEAMPGGGEMLISTESRYIDRPIRGYDEVEEGDYVVLTVSDTGVGIPTEDLERIFEPFYTKKKMGRSGTGLGMAVVWGTVKDHNGYIDLQSIEGKGTTFTLYFPVTRKELAKDKAPVSIKDYMGKGESILIVDDVKEQRDIASSILSELGYSVSSVSSGEEAVEYLKNYSADLLLLDMIMDPEIDGLETYKRILEFHPAQKAIIASGFSETDRVKEAQKLGAGKYIKKPYTLEKIG</sequence>
<dbReference type="PANTHER" id="PTHR43547:SF2">
    <property type="entry name" value="HYBRID SIGNAL TRANSDUCTION HISTIDINE KINASE C"/>
    <property type="match status" value="1"/>
</dbReference>
<dbReference type="SMART" id="SM00448">
    <property type="entry name" value="REC"/>
    <property type="match status" value="1"/>
</dbReference>
<dbReference type="AlphaFoldDB" id="X0WLQ7"/>
<reference evidence="4" key="1">
    <citation type="journal article" date="2014" name="Front. Microbiol.">
        <title>High frequency of phylogenetically diverse reductive dehalogenase-homologous genes in deep subseafloor sedimentary metagenomes.</title>
        <authorList>
            <person name="Kawai M."/>
            <person name="Futagami T."/>
            <person name="Toyoda A."/>
            <person name="Takaki Y."/>
            <person name="Nishi S."/>
            <person name="Hori S."/>
            <person name="Arai W."/>
            <person name="Tsubouchi T."/>
            <person name="Morono Y."/>
            <person name="Uchiyama I."/>
            <person name="Ito T."/>
            <person name="Fujiyama A."/>
            <person name="Inagaki F."/>
            <person name="Takami H."/>
        </authorList>
    </citation>
    <scope>NUCLEOTIDE SEQUENCE</scope>
    <source>
        <strain evidence="4">Expedition CK06-06</strain>
    </source>
</reference>
<evidence type="ECO:0000256" key="1">
    <source>
        <dbReference type="ARBA" id="ARBA00022553"/>
    </source>
</evidence>